<sequence length="81" mass="9310">MLLLLTFFSGIKLIFYAAFEVKITASSLFVLFETNKNEALEFLSSYINGTLIFILLFVPVLVFCIILFLKNKTVALFKIEY</sequence>
<keyword evidence="1" id="KW-0812">Transmembrane</keyword>
<comment type="caution">
    <text evidence="2">The sequence shown here is derived from an EMBL/GenBank/DDBJ whole genome shotgun (WGS) entry which is preliminary data.</text>
</comment>
<proteinExistence type="predicted"/>
<evidence type="ECO:0000313" key="3">
    <source>
        <dbReference type="Proteomes" id="UP000323324"/>
    </source>
</evidence>
<protein>
    <submittedName>
        <fullName evidence="2">Uncharacterized protein</fullName>
    </submittedName>
</protein>
<name>A0A8H2QE66_9FLAO</name>
<evidence type="ECO:0000256" key="1">
    <source>
        <dbReference type="SAM" id="Phobius"/>
    </source>
</evidence>
<dbReference type="RefSeq" id="WP_170234448.1">
    <property type="nucleotide sequence ID" value="NZ_VSKM01000009.1"/>
</dbReference>
<organism evidence="2 3">
    <name type="scientific">Bizionia saleffrena</name>
    <dbReference type="NCBI Taxonomy" id="291189"/>
    <lineage>
        <taxon>Bacteria</taxon>
        <taxon>Pseudomonadati</taxon>
        <taxon>Bacteroidota</taxon>
        <taxon>Flavobacteriia</taxon>
        <taxon>Flavobacteriales</taxon>
        <taxon>Flavobacteriaceae</taxon>
        <taxon>Bizionia</taxon>
    </lineage>
</organism>
<keyword evidence="1" id="KW-1133">Transmembrane helix</keyword>
<dbReference type="Proteomes" id="UP000323324">
    <property type="component" value="Unassembled WGS sequence"/>
</dbReference>
<keyword evidence="1" id="KW-0472">Membrane</keyword>
<evidence type="ECO:0000313" key="2">
    <source>
        <dbReference type="EMBL" id="TYB73121.1"/>
    </source>
</evidence>
<gene>
    <name evidence="2" type="ORF">ES676_10220</name>
</gene>
<feature type="transmembrane region" description="Helical" evidence="1">
    <location>
        <begin position="46"/>
        <end position="69"/>
    </location>
</feature>
<dbReference type="EMBL" id="VSKM01000009">
    <property type="protein sequence ID" value="TYB73121.1"/>
    <property type="molecule type" value="Genomic_DNA"/>
</dbReference>
<keyword evidence="3" id="KW-1185">Reference proteome</keyword>
<dbReference type="AlphaFoldDB" id="A0A8H2QE66"/>
<reference evidence="2 3" key="1">
    <citation type="submission" date="2019-08" db="EMBL/GenBank/DDBJ databases">
        <title>Genomes of Antarctic Bizionia species.</title>
        <authorList>
            <person name="Bowman J.P."/>
        </authorList>
    </citation>
    <scope>NUCLEOTIDE SEQUENCE [LARGE SCALE GENOMIC DNA]</scope>
    <source>
        <strain evidence="2 3">HFD</strain>
    </source>
</reference>
<accession>A0A8H2QE66</accession>